<dbReference type="PANTHER" id="PTHR31973">
    <property type="entry name" value="POLYPROTEIN, PUTATIVE-RELATED"/>
    <property type="match status" value="1"/>
</dbReference>
<dbReference type="PROSITE" id="PS50158">
    <property type="entry name" value="ZF_CCHC"/>
    <property type="match status" value="1"/>
</dbReference>
<accession>A0AAV2GJV9</accession>
<evidence type="ECO:0000256" key="3">
    <source>
        <dbReference type="ARBA" id="ARBA00022833"/>
    </source>
</evidence>
<dbReference type="InterPro" id="IPR018289">
    <property type="entry name" value="MULE_transposase_dom"/>
</dbReference>
<dbReference type="EMBL" id="OZ034822">
    <property type="protein sequence ID" value="CAL1410424.1"/>
    <property type="molecule type" value="Genomic_DNA"/>
</dbReference>
<dbReference type="PANTHER" id="PTHR31973:SF195">
    <property type="entry name" value="MUDR FAMILY TRANSPOSASE"/>
    <property type="match status" value="1"/>
</dbReference>
<evidence type="ECO:0000256" key="4">
    <source>
        <dbReference type="PROSITE-ProRule" id="PRU00047"/>
    </source>
</evidence>
<feature type="region of interest" description="Disordered" evidence="5">
    <location>
        <begin position="136"/>
        <end position="189"/>
    </location>
</feature>
<keyword evidence="9" id="KW-1185">Reference proteome</keyword>
<evidence type="ECO:0000259" key="6">
    <source>
        <dbReference type="PROSITE" id="PS50158"/>
    </source>
</evidence>
<dbReference type="PROSITE" id="PS50966">
    <property type="entry name" value="ZF_SWIM"/>
    <property type="match status" value="1"/>
</dbReference>
<keyword evidence="1" id="KW-0479">Metal-binding</keyword>
<dbReference type="Pfam" id="PF10551">
    <property type="entry name" value="MULE"/>
    <property type="match status" value="1"/>
</dbReference>
<dbReference type="InterPro" id="IPR006564">
    <property type="entry name" value="Znf_PMZ"/>
</dbReference>
<feature type="domain" description="SWIM-type" evidence="7">
    <location>
        <begin position="701"/>
        <end position="735"/>
    </location>
</feature>
<dbReference type="InterPro" id="IPR007527">
    <property type="entry name" value="Znf_SWIM"/>
</dbReference>
<feature type="compositionally biased region" description="Basic residues" evidence="5">
    <location>
        <begin position="803"/>
        <end position="813"/>
    </location>
</feature>
<dbReference type="SMART" id="SM00575">
    <property type="entry name" value="ZnF_PMZ"/>
    <property type="match status" value="1"/>
</dbReference>
<evidence type="ECO:0000256" key="5">
    <source>
        <dbReference type="SAM" id="MobiDB-lite"/>
    </source>
</evidence>
<dbReference type="AlphaFoldDB" id="A0AAV2GJV9"/>
<evidence type="ECO:0000256" key="2">
    <source>
        <dbReference type="ARBA" id="ARBA00022771"/>
    </source>
</evidence>
<dbReference type="GO" id="GO:0003676">
    <property type="term" value="F:nucleic acid binding"/>
    <property type="evidence" value="ECO:0007669"/>
    <property type="project" value="InterPro"/>
</dbReference>
<evidence type="ECO:0000313" key="8">
    <source>
        <dbReference type="EMBL" id="CAL1410424.1"/>
    </source>
</evidence>
<dbReference type="Proteomes" id="UP001497516">
    <property type="component" value="Chromosome 9"/>
</dbReference>
<feature type="domain" description="CCHC-type" evidence="6">
    <location>
        <begin position="810"/>
        <end position="825"/>
    </location>
</feature>
<feature type="region of interest" description="Disordered" evidence="5">
    <location>
        <begin position="783"/>
        <end position="840"/>
    </location>
</feature>
<evidence type="ECO:0000259" key="7">
    <source>
        <dbReference type="PROSITE" id="PS50966"/>
    </source>
</evidence>
<proteinExistence type="predicted"/>
<feature type="compositionally biased region" description="Acidic residues" evidence="5">
    <location>
        <begin position="178"/>
        <end position="189"/>
    </location>
</feature>
<dbReference type="Pfam" id="PF04434">
    <property type="entry name" value="SWIM"/>
    <property type="match status" value="1"/>
</dbReference>
<evidence type="ECO:0000313" key="9">
    <source>
        <dbReference type="Proteomes" id="UP001497516"/>
    </source>
</evidence>
<reference evidence="8 9" key="1">
    <citation type="submission" date="2024-04" db="EMBL/GenBank/DDBJ databases">
        <authorList>
            <person name="Fracassetti M."/>
        </authorList>
    </citation>
    <scope>NUCLEOTIDE SEQUENCE [LARGE SCALE GENOMIC DNA]</scope>
</reference>
<dbReference type="GO" id="GO:0008270">
    <property type="term" value="F:zinc ion binding"/>
    <property type="evidence" value="ECO:0007669"/>
    <property type="project" value="UniProtKB-KW"/>
</dbReference>
<name>A0AAV2GJV9_9ROSI</name>
<protein>
    <recommendedName>
        <fullName evidence="10">SWIM-type domain-containing protein</fullName>
    </recommendedName>
</protein>
<evidence type="ECO:0008006" key="10">
    <source>
        <dbReference type="Google" id="ProtNLM"/>
    </source>
</evidence>
<dbReference type="Pfam" id="PF03108">
    <property type="entry name" value="DBD_Tnp_Mut"/>
    <property type="match status" value="1"/>
</dbReference>
<organism evidence="8 9">
    <name type="scientific">Linum trigynum</name>
    <dbReference type="NCBI Taxonomy" id="586398"/>
    <lineage>
        <taxon>Eukaryota</taxon>
        <taxon>Viridiplantae</taxon>
        <taxon>Streptophyta</taxon>
        <taxon>Embryophyta</taxon>
        <taxon>Tracheophyta</taxon>
        <taxon>Spermatophyta</taxon>
        <taxon>Magnoliopsida</taxon>
        <taxon>eudicotyledons</taxon>
        <taxon>Gunneridae</taxon>
        <taxon>Pentapetalae</taxon>
        <taxon>rosids</taxon>
        <taxon>fabids</taxon>
        <taxon>Malpighiales</taxon>
        <taxon>Linaceae</taxon>
        <taxon>Linum</taxon>
    </lineage>
</organism>
<feature type="compositionally biased region" description="Basic and acidic residues" evidence="5">
    <location>
        <begin position="789"/>
        <end position="802"/>
    </location>
</feature>
<evidence type="ECO:0000256" key="1">
    <source>
        <dbReference type="ARBA" id="ARBA00022723"/>
    </source>
</evidence>
<dbReference type="InterPro" id="IPR004332">
    <property type="entry name" value="Transposase_MuDR"/>
</dbReference>
<dbReference type="InterPro" id="IPR001878">
    <property type="entry name" value="Znf_CCHC"/>
</dbReference>
<keyword evidence="3" id="KW-0862">Zinc</keyword>
<sequence>MSAGGVMYEKVVINDDDSVNMMIQFLSDNGLRLAEVYVETEPVGETHSHQYSCDDGFAGGYGWGGSSSNYGGGTSAGGYGWGGTSSNYGGGSYEGGVGWEEYPQHGETAVNIVQPDGDQWPAWGPEWADIENNLRSGRSSHDQQYDVGYAGNDDHPESSYPFASSDDESEEDLRSVSEEEDTDDIDDIDDREVAFRQAPTPYYTEVPDQFLYGQNDAPDYRPMPVYNPTAPLEVGMAFTSKADVQDAFSEEAMRRNFEWKVKYSDTKQLHVICKNAGEGCEWQLRAAYMKRKGVWVMRTVENNHRCSSTILSQDHRQLKAKKVARTIKHLIEAQPDIKIKAIMAEVKDRHSYTIRYKKAWHGKQNAMAEVYGDWDDSYALLPRLMSAMEESNPGTVFVPWYNNVQTEDQVRVQNELMFNRLFWTFKPCIDGFPFCMPVIQVDGTFFTGKYKGTLLIAIGVDGNLSIFPLAFALVEGENNLSWAWFFDQLHAHVTQRMSITIISDRHAGIKHAVNGFPDEWGWTWRWCIRHFLANFQHKFGKKKDIRDQLWSAAVAHQPKKYEQKMKTIRQIHRAGAIWAEGQDLHMWTFHMDNGARFGITTTKHGETINGFYKGIRAMPVSVLVEMTYWKVNEWFVKRRDRAIGRERAGHSIAHHIFDGMQKIEEKSSKHRVVLFNRNEGIFAVQTGIWGGGRRGHNRQSVTLHVETCTRECTCQKYQNRRVPCSHAMAVAKSITLSAYSLVSPYYTVQAIRNSYSSSFSPLPDEAYWPVDNGKLIIPPLHLKRTKGRPRTERIHNEMDQSQRARRGPKRCSKCRQPGHDKRRCPGPPLEQDSGPSTNQP</sequence>
<gene>
    <name evidence="8" type="ORF">LTRI10_LOCUS49846</name>
</gene>
<keyword evidence="2 4" id="KW-0863">Zinc-finger</keyword>